<dbReference type="SMART" id="SM00360">
    <property type="entry name" value="RRM"/>
    <property type="match status" value="1"/>
</dbReference>
<dbReference type="InterPro" id="IPR035979">
    <property type="entry name" value="RBD_domain_sf"/>
</dbReference>
<evidence type="ECO:0000313" key="5">
    <source>
        <dbReference type="Proteomes" id="UP001189429"/>
    </source>
</evidence>
<organism evidence="4 5">
    <name type="scientific">Prorocentrum cordatum</name>
    <dbReference type="NCBI Taxonomy" id="2364126"/>
    <lineage>
        <taxon>Eukaryota</taxon>
        <taxon>Sar</taxon>
        <taxon>Alveolata</taxon>
        <taxon>Dinophyceae</taxon>
        <taxon>Prorocentrales</taxon>
        <taxon>Prorocentraceae</taxon>
        <taxon>Prorocentrum</taxon>
    </lineage>
</organism>
<gene>
    <name evidence="4" type="ORF">PCOR1329_LOCUS56605</name>
</gene>
<dbReference type="Gene3D" id="3.30.70.330">
    <property type="match status" value="1"/>
</dbReference>
<dbReference type="Pfam" id="PF16367">
    <property type="entry name" value="RRM_7"/>
    <property type="match status" value="1"/>
</dbReference>
<proteinExistence type="predicted"/>
<feature type="compositionally biased region" description="Low complexity" evidence="2">
    <location>
        <begin position="321"/>
        <end position="331"/>
    </location>
</feature>
<sequence length="387" mass="39707">MPRGSPGREPLPAERVAAATPTARDGANTLPVPVSWSGHSGAAGPADEAAAPAGPNEAAGLPSAGSDGTPRKASLGWARPVRCPKAVSSQGPVASASMSVEGRVPMTPPAAARRRTAKQSCSRSPGSRSTSSGPASVGRGLGSTAERQSARTSPSTGEHAGYPVGDPPLPEGDEETQETLRAVPRSRKLFVGGIPQGMDRDGLAAFLRGFGAVERAWLQRHRRDKQRNHRGFGFVLFRDALAVEQLLGGSFSRHLTLQDGTQIEVKAALDGPLETTAARPSPRTGEATPPASGLSSPRLASQADEEVKARTPVGALEQPHADPTPAASTAAPPQPLRGACVGGPLLDLAGRRGPEGLAAPHAGAHAEAFRAALAAVLVQAMPDHYEE</sequence>
<dbReference type="InterPro" id="IPR012677">
    <property type="entry name" value="Nucleotide-bd_a/b_plait_sf"/>
</dbReference>
<feature type="region of interest" description="Disordered" evidence="2">
    <location>
        <begin position="1"/>
        <end position="184"/>
    </location>
</feature>
<evidence type="ECO:0000256" key="1">
    <source>
        <dbReference type="PROSITE-ProRule" id="PRU00176"/>
    </source>
</evidence>
<dbReference type="EMBL" id="CAUYUJ010016971">
    <property type="protein sequence ID" value="CAK0870522.1"/>
    <property type="molecule type" value="Genomic_DNA"/>
</dbReference>
<protein>
    <recommendedName>
        <fullName evidence="3">RRM domain-containing protein</fullName>
    </recommendedName>
</protein>
<feature type="region of interest" description="Disordered" evidence="2">
    <location>
        <begin position="268"/>
        <end position="338"/>
    </location>
</feature>
<feature type="compositionally biased region" description="Low complexity" evidence="2">
    <location>
        <begin position="120"/>
        <end position="136"/>
    </location>
</feature>
<feature type="domain" description="RRM" evidence="3">
    <location>
        <begin position="187"/>
        <end position="270"/>
    </location>
</feature>
<dbReference type="Proteomes" id="UP001189429">
    <property type="component" value="Unassembled WGS sequence"/>
</dbReference>
<keyword evidence="5" id="KW-1185">Reference proteome</keyword>
<comment type="caution">
    <text evidence="4">The sequence shown here is derived from an EMBL/GenBank/DDBJ whole genome shotgun (WGS) entry which is preliminary data.</text>
</comment>
<keyword evidence="1" id="KW-0694">RNA-binding</keyword>
<evidence type="ECO:0000259" key="3">
    <source>
        <dbReference type="PROSITE" id="PS50102"/>
    </source>
</evidence>
<reference evidence="4" key="1">
    <citation type="submission" date="2023-10" db="EMBL/GenBank/DDBJ databases">
        <authorList>
            <person name="Chen Y."/>
            <person name="Shah S."/>
            <person name="Dougan E. K."/>
            <person name="Thang M."/>
            <person name="Chan C."/>
        </authorList>
    </citation>
    <scope>NUCLEOTIDE SEQUENCE [LARGE SCALE GENOMIC DNA]</scope>
</reference>
<feature type="compositionally biased region" description="Low complexity" evidence="2">
    <location>
        <begin position="42"/>
        <end position="62"/>
    </location>
</feature>
<evidence type="ECO:0000313" key="4">
    <source>
        <dbReference type="EMBL" id="CAK0870522.1"/>
    </source>
</evidence>
<name>A0ABN9VFW2_9DINO</name>
<feature type="compositionally biased region" description="Polar residues" evidence="2">
    <location>
        <begin position="87"/>
        <end position="98"/>
    </location>
</feature>
<accession>A0ABN9VFW2</accession>
<evidence type="ECO:0000256" key="2">
    <source>
        <dbReference type="SAM" id="MobiDB-lite"/>
    </source>
</evidence>
<dbReference type="SUPFAM" id="SSF54928">
    <property type="entry name" value="RNA-binding domain, RBD"/>
    <property type="match status" value="1"/>
</dbReference>
<feature type="compositionally biased region" description="Polar residues" evidence="2">
    <location>
        <begin position="145"/>
        <end position="156"/>
    </location>
</feature>
<dbReference type="PROSITE" id="PS50102">
    <property type="entry name" value="RRM"/>
    <property type="match status" value="1"/>
</dbReference>
<dbReference type="InterPro" id="IPR000504">
    <property type="entry name" value="RRM_dom"/>
</dbReference>